<gene>
    <name evidence="7" type="ORF">NW762_011311</name>
</gene>
<dbReference type="PANTHER" id="PTHR47424">
    <property type="entry name" value="REGULATORY PROTEIN GAL4"/>
    <property type="match status" value="1"/>
</dbReference>
<dbReference type="InterPro" id="IPR051127">
    <property type="entry name" value="Fungal_SecMet_Regulators"/>
</dbReference>
<protein>
    <recommendedName>
        <fullName evidence="6">Xylanolytic transcriptional activator regulatory domain-containing protein</fullName>
    </recommendedName>
</protein>
<evidence type="ECO:0000256" key="5">
    <source>
        <dbReference type="SAM" id="MobiDB-lite"/>
    </source>
</evidence>
<dbReference type="GO" id="GO:0005634">
    <property type="term" value="C:nucleus"/>
    <property type="evidence" value="ECO:0007669"/>
    <property type="project" value="TreeGrafter"/>
</dbReference>
<comment type="caution">
    <text evidence="7">The sequence shown here is derived from an EMBL/GenBank/DDBJ whole genome shotgun (WGS) entry which is preliminary data.</text>
</comment>
<dbReference type="Proteomes" id="UP001152049">
    <property type="component" value="Unassembled WGS sequence"/>
</dbReference>
<evidence type="ECO:0000256" key="3">
    <source>
        <dbReference type="ARBA" id="ARBA00023163"/>
    </source>
</evidence>
<dbReference type="GO" id="GO:0000981">
    <property type="term" value="F:DNA-binding transcription factor activity, RNA polymerase II-specific"/>
    <property type="evidence" value="ECO:0007669"/>
    <property type="project" value="TreeGrafter"/>
</dbReference>
<dbReference type="GO" id="GO:0000978">
    <property type="term" value="F:RNA polymerase II cis-regulatory region sequence-specific DNA binding"/>
    <property type="evidence" value="ECO:0007669"/>
    <property type="project" value="TreeGrafter"/>
</dbReference>
<reference evidence="7" key="1">
    <citation type="submission" date="2022-09" db="EMBL/GenBank/DDBJ databases">
        <title>Fusarium specimens isolated from Avocado Roots.</title>
        <authorList>
            <person name="Stajich J."/>
            <person name="Roper C."/>
            <person name="Heimlech-Rivalta G."/>
        </authorList>
    </citation>
    <scope>NUCLEOTIDE SEQUENCE</scope>
    <source>
        <strain evidence="7">CF00136</strain>
    </source>
</reference>
<dbReference type="PANTHER" id="PTHR47424:SF3">
    <property type="entry name" value="REGULATORY PROTEIN GAL4"/>
    <property type="match status" value="1"/>
</dbReference>
<keyword evidence="8" id="KW-1185">Reference proteome</keyword>
<sequence>MTGTIGDPSTSKEFFGRSSVSSFVRQVSSVINTKPTNEADKATSTQPSRLSSVQAAGPVDHHDYMLPPRRYADDLLVAYYDLVWAVFPILDRTVLQAAYEGCWLGSSCAIPEHVLYCIINLVFALGSQFSAAVEPSQRKETGLSFWNRARKLYHYDKREASLERVQCLLLMGLYLQSTSESYECWMTVGSAIRMAQSLGLHSCIHSTDHLTRREDQIMRRVWHGCVYQDRGLPAMIDDEFLDSQTEPSAIRPDGGPTVMAFFRKSLELYDIINDTLIELYLDPKDSRNKEIHHLGLVLGLDQRLVEWVESLPDHLKYSRPVPDEPLAFRRQRVVLRAR</sequence>
<evidence type="ECO:0000256" key="1">
    <source>
        <dbReference type="ARBA" id="ARBA00023015"/>
    </source>
</evidence>
<evidence type="ECO:0000313" key="7">
    <source>
        <dbReference type="EMBL" id="KAJ4252010.1"/>
    </source>
</evidence>
<proteinExistence type="predicted"/>
<dbReference type="InterPro" id="IPR007219">
    <property type="entry name" value="XnlR_reg_dom"/>
</dbReference>
<dbReference type="SMART" id="SM00906">
    <property type="entry name" value="Fungal_trans"/>
    <property type="match status" value="1"/>
</dbReference>
<evidence type="ECO:0000259" key="6">
    <source>
        <dbReference type="SMART" id="SM00906"/>
    </source>
</evidence>
<dbReference type="AlphaFoldDB" id="A0A9W8RTP6"/>
<accession>A0A9W8RTP6</accession>
<feature type="compositionally biased region" description="Polar residues" evidence="5">
    <location>
        <begin position="34"/>
        <end position="54"/>
    </location>
</feature>
<keyword evidence="4" id="KW-0539">Nucleus</keyword>
<organism evidence="7 8">
    <name type="scientific">Fusarium torreyae</name>
    <dbReference type="NCBI Taxonomy" id="1237075"/>
    <lineage>
        <taxon>Eukaryota</taxon>
        <taxon>Fungi</taxon>
        <taxon>Dikarya</taxon>
        <taxon>Ascomycota</taxon>
        <taxon>Pezizomycotina</taxon>
        <taxon>Sordariomycetes</taxon>
        <taxon>Hypocreomycetidae</taxon>
        <taxon>Hypocreales</taxon>
        <taxon>Nectriaceae</taxon>
        <taxon>Fusarium</taxon>
    </lineage>
</organism>
<feature type="domain" description="Xylanolytic transcriptional activator regulatory" evidence="6">
    <location>
        <begin position="184"/>
        <end position="253"/>
    </location>
</feature>
<feature type="region of interest" description="Disordered" evidence="5">
    <location>
        <begin position="34"/>
        <end position="55"/>
    </location>
</feature>
<keyword evidence="3" id="KW-0804">Transcription</keyword>
<evidence type="ECO:0000256" key="4">
    <source>
        <dbReference type="ARBA" id="ARBA00023242"/>
    </source>
</evidence>
<dbReference type="GO" id="GO:0008270">
    <property type="term" value="F:zinc ion binding"/>
    <property type="evidence" value="ECO:0007669"/>
    <property type="project" value="InterPro"/>
</dbReference>
<keyword evidence="2" id="KW-0238">DNA-binding</keyword>
<dbReference type="OrthoDB" id="424974at2759"/>
<dbReference type="CDD" id="cd12148">
    <property type="entry name" value="fungal_TF_MHR"/>
    <property type="match status" value="1"/>
</dbReference>
<keyword evidence="1" id="KW-0805">Transcription regulation</keyword>
<dbReference type="EMBL" id="JAOQAZ010000027">
    <property type="protein sequence ID" value="KAJ4252010.1"/>
    <property type="molecule type" value="Genomic_DNA"/>
</dbReference>
<dbReference type="Pfam" id="PF04082">
    <property type="entry name" value="Fungal_trans"/>
    <property type="match status" value="1"/>
</dbReference>
<name>A0A9W8RTP6_9HYPO</name>
<evidence type="ECO:0000256" key="2">
    <source>
        <dbReference type="ARBA" id="ARBA00023125"/>
    </source>
</evidence>
<evidence type="ECO:0000313" key="8">
    <source>
        <dbReference type="Proteomes" id="UP001152049"/>
    </source>
</evidence>
<dbReference type="GO" id="GO:0000435">
    <property type="term" value="P:positive regulation of transcription from RNA polymerase II promoter by galactose"/>
    <property type="evidence" value="ECO:0007669"/>
    <property type="project" value="TreeGrafter"/>
</dbReference>
<dbReference type="GO" id="GO:0006351">
    <property type="term" value="P:DNA-templated transcription"/>
    <property type="evidence" value="ECO:0007669"/>
    <property type="project" value="InterPro"/>
</dbReference>